<dbReference type="InterPro" id="IPR050351">
    <property type="entry name" value="BphY/WalK/GraS-like"/>
</dbReference>
<feature type="transmembrane region" description="Helical" evidence="14">
    <location>
        <begin position="12"/>
        <end position="31"/>
    </location>
</feature>
<dbReference type="AlphaFoldDB" id="A0A1H9VY13"/>
<evidence type="ECO:0000256" key="9">
    <source>
        <dbReference type="ARBA" id="ARBA00022777"/>
    </source>
</evidence>
<evidence type="ECO:0000256" key="11">
    <source>
        <dbReference type="ARBA" id="ARBA00022989"/>
    </source>
</evidence>
<keyword evidence="11 14" id="KW-1133">Transmembrane helix</keyword>
<keyword evidence="6" id="KW-0808">Transferase</keyword>
<evidence type="ECO:0000256" key="6">
    <source>
        <dbReference type="ARBA" id="ARBA00022679"/>
    </source>
</evidence>
<evidence type="ECO:0000256" key="1">
    <source>
        <dbReference type="ARBA" id="ARBA00000085"/>
    </source>
</evidence>
<reference evidence="16 17" key="1">
    <citation type="submission" date="2016-10" db="EMBL/GenBank/DDBJ databases">
        <authorList>
            <person name="de Groot N.N."/>
        </authorList>
    </citation>
    <scope>NUCLEOTIDE SEQUENCE [LARGE SCALE GENOMIC DNA]</scope>
    <source>
        <strain evidence="16 17">CGMCC 1.7727</strain>
    </source>
</reference>
<dbReference type="Pfam" id="PF02518">
    <property type="entry name" value="HATPase_c"/>
    <property type="match status" value="1"/>
</dbReference>
<dbReference type="CDD" id="cd00082">
    <property type="entry name" value="HisKA"/>
    <property type="match status" value="1"/>
</dbReference>
<keyword evidence="4" id="KW-1003">Cell membrane</keyword>
<dbReference type="SUPFAM" id="SSF55874">
    <property type="entry name" value="ATPase domain of HSP90 chaperone/DNA topoisomerase II/histidine kinase"/>
    <property type="match status" value="1"/>
</dbReference>
<comment type="subcellular location">
    <subcellularLocation>
        <location evidence="2">Cell membrane</location>
        <topology evidence="2">Multi-pass membrane protein</topology>
    </subcellularLocation>
</comment>
<evidence type="ECO:0000256" key="10">
    <source>
        <dbReference type="ARBA" id="ARBA00022840"/>
    </source>
</evidence>
<dbReference type="PANTHER" id="PTHR45453:SF2">
    <property type="entry name" value="HISTIDINE KINASE"/>
    <property type="match status" value="1"/>
</dbReference>
<dbReference type="InterPro" id="IPR005467">
    <property type="entry name" value="His_kinase_dom"/>
</dbReference>
<evidence type="ECO:0000256" key="14">
    <source>
        <dbReference type="SAM" id="Phobius"/>
    </source>
</evidence>
<keyword evidence="7 14" id="KW-0812">Transmembrane</keyword>
<evidence type="ECO:0000256" key="7">
    <source>
        <dbReference type="ARBA" id="ARBA00022692"/>
    </source>
</evidence>
<evidence type="ECO:0000256" key="5">
    <source>
        <dbReference type="ARBA" id="ARBA00022553"/>
    </source>
</evidence>
<keyword evidence="10" id="KW-0067">ATP-binding</keyword>
<dbReference type="Gene3D" id="3.30.565.10">
    <property type="entry name" value="Histidine kinase-like ATPase, C-terminal domain"/>
    <property type="match status" value="1"/>
</dbReference>
<dbReference type="InterPro" id="IPR003594">
    <property type="entry name" value="HATPase_dom"/>
</dbReference>
<feature type="transmembrane region" description="Helical" evidence="14">
    <location>
        <begin position="37"/>
        <end position="55"/>
    </location>
</feature>
<sequence length="337" mass="39183">MSMKEYLKDRTIFLLINFILFTVICGIMLLINISTSIIFLIFFIWFFPIFTYITIEFTKQKILYNELNSIMDNLDKKYLLAEIMKEPDHIEGKLLYDLLRQANKEMHEHVKNYRDRENEYREYIETWVHEIKTPIASTRLIIENNQNHITRNIKDEIKKIEEYIEQVLYYSRSNNVSKDYLIKEVSLADLVRSVIKRNSRDFISKGITIDIEGVEGTVYSDAKWLEFILNQLIGNATKYNRERDGRVTIDSVRNENNIILTIEDNGIGILDKDINRVFEKGFTGENGRKFGESTGIGLYLCKKLADQLGLGLVLESDAGEGTKVSIIFPLGGINLMC</sequence>
<dbReference type="PROSITE" id="PS50109">
    <property type="entry name" value="HIS_KIN"/>
    <property type="match status" value="1"/>
</dbReference>
<dbReference type="SMART" id="SM00387">
    <property type="entry name" value="HATPase_c"/>
    <property type="match status" value="1"/>
</dbReference>
<dbReference type="SUPFAM" id="SSF47384">
    <property type="entry name" value="Homodimeric domain of signal transducing histidine kinase"/>
    <property type="match status" value="1"/>
</dbReference>
<organism evidence="16 17">
    <name type="scientific">Gracilibacillus ureilyticus</name>
    <dbReference type="NCBI Taxonomy" id="531814"/>
    <lineage>
        <taxon>Bacteria</taxon>
        <taxon>Bacillati</taxon>
        <taxon>Bacillota</taxon>
        <taxon>Bacilli</taxon>
        <taxon>Bacillales</taxon>
        <taxon>Bacillaceae</taxon>
        <taxon>Gracilibacillus</taxon>
    </lineage>
</organism>
<evidence type="ECO:0000256" key="13">
    <source>
        <dbReference type="ARBA" id="ARBA00023136"/>
    </source>
</evidence>
<keyword evidence="17" id="KW-1185">Reference proteome</keyword>
<dbReference type="InterPro" id="IPR003661">
    <property type="entry name" value="HisK_dim/P_dom"/>
</dbReference>
<dbReference type="GO" id="GO:0004721">
    <property type="term" value="F:phosphoprotein phosphatase activity"/>
    <property type="evidence" value="ECO:0007669"/>
    <property type="project" value="TreeGrafter"/>
</dbReference>
<dbReference type="PANTHER" id="PTHR45453">
    <property type="entry name" value="PHOSPHATE REGULON SENSOR PROTEIN PHOR"/>
    <property type="match status" value="1"/>
</dbReference>
<dbReference type="OrthoDB" id="9780487at2"/>
<comment type="catalytic activity">
    <reaction evidence="1">
        <text>ATP + protein L-histidine = ADP + protein N-phospho-L-histidine.</text>
        <dbReference type="EC" id="2.7.13.3"/>
    </reaction>
</comment>
<dbReference type="InterPro" id="IPR036097">
    <property type="entry name" value="HisK_dim/P_sf"/>
</dbReference>
<evidence type="ECO:0000256" key="4">
    <source>
        <dbReference type="ARBA" id="ARBA00022475"/>
    </source>
</evidence>
<evidence type="ECO:0000259" key="15">
    <source>
        <dbReference type="PROSITE" id="PS50109"/>
    </source>
</evidence>
<dbReference type="InterPro" id="IPR004358">
    <property type="entry name" value="Sig_transdc_His_kin-like_C"/>
</dbReference>
<dbReference type="Proteomes" id="UP000199687">
    <property type="component" value="Unassembled WGS sequence"/>
</dbReference>
<feature type="domain" description="Histidine kinase" evidence="15">
    <location>
        <begin position="126"/>
        <end position="332"/>
    </location>
</feature>
<evidence type="ECO:0000313" key="17">
    <source>
        <dbReference type="Proteomes" id="UP000199687"/>
    </source>
</evidence>
<evidence type="ECO:0000256" key="8">
    <source>
        <dbReference type="ARBA" id="ARBA00022741"/>
    </source>
</evidence>
<dbReference type="GO" id="GO:0000155">
    <property type="term" value="F:phosphorelay sensor kinase activity"/>
    <property type="evidence" value="ECO:0007669"/>
    <property type="project" value="InterPro"/>
</dbReference>
<dbReference type="PRINTS" id="PR00344">
    <property type="entry name" value="BCTRLSENSOR"/>
</dbReference>
<name>A0A1H9VY13_9BACI</name>
<dbReference type="GO" id="GO:0005886">
    <property type="term" value="C:plasma membrane"/>
    <property type="evidence" value="ECO:0007669"/>
    <property type="project" value="UniProtKB-SubCell"/>
</dbReference>
<dbReference type="EMBL" id="FOGL01000030">
    <property type="protein sequence ID" value="SES26680.1"/>
    <property type="molecule type" value="Genomic_DNA"/>
</dbReference>
<evidence type="ECO:0000256" key="2">
    <source>
        <dbReference type="ARBA" id="ARBA00004651"/>
    </source>
</evidence>
<dbReference type="GO" id="GO:0005524">
    <property type="term" value="F:ATP binding"/>
    <property type="evidence" value="ECO:0007669"/>
    <property type="project" value="UniProtKB-KW"/>
</dbReference>
<keyword evidence="12" id="KW-0902">Two-component regulatory system</keyword>
<accession>A0A1H9VY13</accession>
<proteinExistence type="predicted"/>
<keyword evidence="13 14" id="KW-0472">Membrane</keyword>
<evidence type="ECO:0000313" key="16">
    <source>
        <dbReference type="EMBL" id="SES26680.1"/>
    </source>
</evidence>
<dbReference type="GO" id="GO:0016036">
    <property type="term" value="P:cellular response to phosphate starvation"/>
    <property type="evidence" value="ECO:0007669"/>
    <property type="project" value="TreeGrafter"/>
</dbReference>
<dbReference type="STRING" id="531814.SAMN04487944_13010"/>
<keyword evidence="8" id="KW-0547">Nucleotide-binding</keyword>
<dbReference type="EC" id="2.7.13.3" evidence="3"/>
<evidence type="ECO:0000256" key="3">
    <source>
        <dbReference type="ARBA" id="ARBA00012438"/>
    </source>
</evidence>
<keyword evidence="5" id="KW-0597">Phosphoprotein</keyword>
<protein>
    <recommendedName>
        <fullName evidence="3">histidine kinase</fullName>
        <ecNumber evidence="3">2.7.13.3</ecNumber>
    </recommendedName>
</protein>
<dbReference type="RefSeq" id="WP_089744289.1">
    <property type="nucleotide sequence ID" value="NZ_FOGL01000030.1"/>
</dbReference>
<dbReference type="InterPro" id="IPR036890">
    <property type="entry name" value="HATPase_C_sf"/>
</dbReference>
<gene>
    <name evidence="16" type="ORF">SAMN04487944_13010</name>
</gene>
<keyword evidence="9 16" id="KW-0418">Kinase</keyword>
<evidence type="ECO:0000256" key="12">
    <source>
        <dbReference type="ARBA" id="ARBA00023012"/>
    </source>
</evidence>